<keyword evidence="14" id="KW-0406">Ion transport</keyword>
<comment type="subcellular location">
    <subcellularLocation>
        <location evidence="16">Cell membrane</location>
    </subcellularLocation>
    <subcellularLocation>
        <location evidence="1">Endomembrane system</location>
        <topology evidence="1">Multi-pass membrane protein</topology>
    </subcellularLocation>
</comment>
<dbReference type="SUPFAM" id="SSF81665">
    <property type="entry name" value="Calcium ATPase, transmembrane domain M"/>
    <property type="match status" value="1"/>
</dbReference>
<dbReference type="Proteomes" id="UP000032309">
    <property type="component" value="Unassembled WGS sequence"/>
</dbReference>
<keyword evidence="4 16" id="KW-0812">Transmembrane</keyword>
<evidence type="ECO:0000256" key="1">
    <source>
        <dbReference type="ARBA" id="ARBA00004127"/>
    </source>
</evidence>
<keyword evidence="16" id="KW-1003">Cell membrane</keyword>
<feature type="domain" description="HMA" evidence="17">
    <location>
        <begin position="23"/>
        <end position="89"/>
    </location>
</feature>
<dbReference type="InterPro" id="IPR036163">
    <property type="entry name" value="HMA_dom_sf"/>
</dbReference>
<dbReference type="SUPFAM" id="SSF56784">
    <property type="entry name" value="HAD-like"/>
    <property type="match status" value="1"/>
</dbReference>
<dbReference type="PANTHER" id="PTHR43520:SF8">
    <property type="entry name" value="P-TYPE CU(+) TRANSPORTER"/>
    <property type="match status" value="1"/>
</dbReference>
<feature type="transmembrane region" description="Helical" evidence="16">
    <location>
        <begin position="200"/>
        <end position="219"/>
    </location>
</feature>
<keyword evidence="9 16" id="KW-0067">ATP-binding</keyword>
<dbReference type="InterPro" id="IPR006121">
    <property type="entry name" value="HMA_dom"/>
</dbReference>
<evidence type="ECO:0000256" key="4">
    <source>
        <dbReference type="ARBA" id="ARBA00022692"/>
    </source>
</evidence>
<accession>A0ABQ0JSB8</accession>
<sequence>MAVVSECYIIKMLVETEIEKQNKKLQVKVGGISCSFCAESIRKAYRRIDAVKDVNVSLAHEEVLIQYDPEKITETELKNTVRQLGYTVRDPKKARTYEEEEAELQREKWRLIIAAGFTGTAALLMNSMWVGYYQSWFKWLMMRLAFATIFGPGWYIFTMAVHSLRRRILNQHVLLESGAFAGLFGGFAGFFLKNFPITDFFQVAVSLTTYHILSGYLSLRVRTRVSQAVRKLLALQPPIARVIRNGREEEVPIENVQVGDRVRVRPGEQIPVDGEVVDGVSVVDESLVTGESMPVEKSVGNEVIGGSLNQAGTLIVKVMRVGEESFLQQVARHIEEARALKPGIIQLVDKILKYYVPGVLICAILGITIWTLGAWLVTGEVNLTRGIFAALAVLVMGYPCALGMATPLAMIYGGGVAARKGILIRSSEAFQALKDTRVVVLDKTGTITEGKPKVVDVIPIRTFDDREVLQIAASAEKPSEHPLARAIVNHAQTLDITLTDIGQFQAVPGKGARAMMNGRAVCVGSLRYFAEEDVEVDKGYNEAKAFEEQGKTVVGVSIDKEFLGLITVADTLKEDALETVHQMKEIGLRPVMITGDNQRTAQAVARQVGIDEVIAEAMPDEKVTQVRKLQAQGYRVAMVGDGINDAPALMQADVGIAIGAGTDIAIESADVILIGNRLGGVLDAYLIGRNSYKKTQQNLILAFIFNGIGVPAAATGFFHPGWAMIAMVASVSTVLLNSFGSRLLSAKKMKAKERQVVTFDIPNMHCEGCLDTIRTALEKRIGVAEVKADLEKHLLEIISYNKDISPEGIKELLTEAGFKPSELTKNLPAPISN</sequence>
<dbReference type="CDD" id="cd02094">
    <property type="entry name" value="P-type_ATPase_Cu-like"/>
    <property type="match status" value="1"/>
</dbReference>
<keyword evidence="10" id="KW-0460">Magnesium</keyword>
<dbReference type="InterPro" id="IPR008250">
    <property type="entry name" value="ATPase_P-typ_transduc_dom_A_sf"/>
</dbReference>
<keyword evidence="8" id="KW-0187">Copper transport</keyword>
<gene>
    <name evidence="18" type="ORF">BROSI_A0123</name>
</gene>
<dbReference type="InterPro" id="IPR023299">
    <property type="entry name" value="ATPase_P-typ_cyto_dom_N"/>
</dbReference>
<dbReference type="Pfam" id="PF00702">
    <property type="entry name" value="Hydrolase"/>
    <property type="match status" value="1"/>
</dbReference>
<comment type="caution">
    <text evidence="18">The sequence shown here is derived from an EMBL/GenBank/DDBJ whole genome shotgun (WGS) entry which is preliminary data.</text>
</comment>
<dbReference type="InterPro" id="IPR027256">
    <property type="entry name" value="P-typ_ATPase_IB"/>
</dbReference>
<keyword evidence="15 16" id="KW-0472">Membrane</keyword>
<dbReference type="InterPro" id="IPR036412">
    <property type="entry name" value="HAD-like_sf"/>
</dbReference>
<dbReference type="InterPro" id="IPR059000">
    <property type="entry name" value="ATPase_P-type_domA"/>
</dbReference>
<evidence type="ECO:0000256" key="3">
    <source>
        <dbReference type="ARBA" id="ARBA00022448"/>
    </source>
</evidence>
<dbReference type="InterPro" id="IPR023298">
    <property type="entry name" value="ATPase_P-typ_TM_dom_sf"/>
</dbReference>
<evidence type="ECO:0000256" key="12">
    <source>
        <dbReference type="ARBA" id="ARBA00022989"/>
    </source>
</evidence>
<dbReference type="InterPro" id="IPR023214">
    <property type="entry name" value="HAD_sf"/>
</dbReference>
<dbReference type="InterPro" id="IPR006122">
    <property type="entry name" value="HMA_Cu_ion-bd"/>
</dbReference>
<dbReference type="SFLD" id="SFLDS00003">
    <property type="entry name" value="Haloacid_Dehalogenase"/>
    <property type="match status" value="1"/>
</dbReference>
<feature type="transmembrane region" description="Helical" evidence="16">
    <location>
        <begin position="354"/>
        <end position="375"/>
    </location>
</feature>
<evidence type="ECO:0000256" key="15">
    <source>
        <dbReference type="ARBA" id="ARBA00023136"/>
    </source>
</evidence>
<dbReference type="InterPro" id="IPR001757">
    <property type="entry name" value="P_typ_ATPase"/>
</dbReference>
<organism evidence="18 19">
    <name type="scientific">Candidatus Brocadia sinica JPN1</name>
    <dbReference type="NCBI Taxonomy" id="1197129"/>
    <lineage>
        <taxon>Bacteria</taxon>
        <taxon>Pseudomonadati</taxon>
        <taxon>Planctomycetota</taxon>
        <taxon>Candidatus Brocadiia</taxon>
        <taxon>Candidatus Brocadiales</taxon>
        <taxon>Candidatus Brocadiaceae</taxon>
        <taxon>Candidatus Brocadia</taxon>
    </lineage>
</organism>
<keyword evidence="6" id="KW-0677">Repeat</keyword>
<dbReference type="SFLD" id="SFLDG00002">
    <property type="entry name" value="C1.7:_P-type_atpase_like"/>
    <property type="match status" value="1"/>
</dbReference>
<evidence type="ECO:0000256" key="7">
    <source>
        <dbReference type="ARBA" id="ARBA00022741"/>
    </source>
</evidence>
<dbReference type="PROSITE" id="PS50846">
    <property type="entry name" value="HMA_2"/>
    <property type="match status" value="2"/>
</dbReference>
<dbReference type="SUPFAM" id="SSF55008">
    <property type="entry name" value="HMA, heavy metal-associated domain"/>
    <property type="match status" value="2"/>
</dbReference>
<feature type="transmembrane region" description="Helical" evidence="16">
    <location>
        <begin position="699"/>
        <end position="718"/>
    </location>
</feature>
<dbReference type="PANTHER" id="PTHR43520">
    <property type="entry name" value="ATP7, ISOFORM B"/>
    <property type="match status" value="1"/>
</dbReference>
<keyword evidence="5 16" id="KW-0479">Metal-binding</keyword>
<evidence type="ECO:0000256" key="13">
    <source>
        <dbReference type="ARBA" id="ARBA00023008"/>
    </source>
</evidence>
<evidence type="ECO:0000256" key="11">
    <source>
        <dbReference type="ARBA" id="ARBA00022967"/>
    </source>
</evidence>
<dbReference type="InterPro" id="IPR017969">
    <property type="entry name" value="Heavy-metal-associated_CS"/>
</dbReference>
<reference evidence="19" key="1">
    <citation type="journal article" date="2015" name="Genome Announc.">
        <title>Draft Genome Sequence of an Anaerobic Ammonium-Oxidizing Bacterium, "Candidatus Brocadia sinica".</title>
        <authorList>
            <person name="Oshiki M."/>
            <person name="Shinyako-Hata K."/>
            <person name="Satoh H."/>
            <person name="Okabe S."/>
        </authorList>
    </citation>
    <scope>NUCLEOTIDE SEQUENCE [LARGE SCALE GENOMIC DNA]</scope>
    <source>
        <strain evidence="19">JPN1</strain>
    </source>
</reference>
<evidence type="ECO:0000256" key="5">
    <source>
        <dbReference type="ARBA" id="ARBA00022723"/>
    </source>
</evidence>
<dbReference type="Gene3D" id="2.70.150.10">
    <property type="entry name" value="Calcium-transporting ATPase, cytoplasmic transduction domain A"/>
    <property type="match status" value="1"/>
</dbReference>
<evidence type="ECO:0000256" key="9">
    <source>
        <dbReference type="ARBA" id="ARBA00022840"/>
    </source>
</evidence>
<evidence type="ECO:0000256" key="8">
    <source>
        <dbReference type="ARBA" id="ARBA00022796"/>
    </source>
</evidence>
<dbReference type="PROSITE" id="PS01047">
    <property type="entry name" value="HMA_1"/>
    <property type="match status" value="1"/>
</dbReference>
<evidence type="ECO:0000256" key="10">
    <source>
        <dbReference type="ARBA" id="ARBA00022842"/>
    </source>
</evidence>
<dbReference type="CDD" id="cd00371">
    <property type="entry name" value="HMA"/>
    <property type="match status" value="2"/>
</dbReference>
<dbReference type="PRINTS" id="PR00119">
    <property type="entry name" value="CATATPASE"/>
</dbReference>
<keyword evidence="13" id="KW-0186">Copper</keyword>
<dbReference type="Gene3D" id="3.30.70.100">
    <property type="match status" value="2"/>
</dbReference>
<dbReference type="Gene3D" id="3.40.1110.10">
    <property type="entry name" value="Calcium-transporting ATPase, cytoplasmic domain N"/>
    <property type="match status" value="1"/>
</dbReference>
<dbReference type="PROSITE" id="PS00154">
    <property type="entry name" value="ATPASE_E1_E2"/>
    <property type="match status" value="1"/>
</dbReference>
<feature type="transmembrane region" description="Helical" evidence="16">
    <location>
        <begin position="173"/>
        <end position="194"/>
    </location>
</feature>
<evidence type="ECO:0000313" key="18">
    <source>
        <dbReference type="EMBL" id="GAN31622.1"/>
    </source>
</evidence>
<dbReference type="NCBIfam" id="TIGR01525">
    <property type="entry name" value="ATPase-IB_hvy"/>
    <property type="match status" value="1"/>
</dbReference>
<keyword evidence="3" id="KW-0813">Transport</keyword>
<evidence type="ECO:0000256" key="6">
    <source>
        <dbReference type="ARBA" id="ARBA00022737"/>
    </source>
</evidence>
<dbReference type="SUPFAM" id="SSF81653">
    <property type="entry name" value="Calcium ATPase, transduction domain A"/>
    <property type="match status" value="1"/>
</dbReference>
<dbReference type="Pfam" id="PF00403">
    <property type="entry name" value="HMA"/>
    <property type="match status" value="2"/>
</dbReference>
<keyword evidence="7 16" id="KW-0547">Nucleotide-binding</keyword>
<feature type="domain" description="HMA" evidence="17">
    <location>
        <begin position="755"/>
        <end position="821"/>
    </location>
</feature>
<feature type="transmembrane region" description="Helical" evidence="16">
    <location>
        <begin position="387"/>
        <end position="412"/>
    </location>
</feature>
<evidence type="ECO:0000259" key="17">
    <source>
        <dbReference type="PROSITE" id="PS50846"/>
    </source>
</evidence>
<dbReference type="InterPro" id="IPR044492">
    <property type="entry name" value="P_typ_ATPase_HD_dom"/>
</dbReference>
<keyword evidence="11" id="KW-1278">Translocase</keyword>
<dbReference type="InterPro" id="IPR018303">
    <property type="entry name" value="ATPase_P-typ_P_site"/>
</dbReference>
<dbReference type="Gene3D" id="3.40.50.1000">
    <property type="entry name" value="HAD superfamily/HAD-like"/>
    <property type="match status" value="1"/>
</dbReference>
<feature type="transmembrane region" description="Helical" evidence="16">
    <location>
        <begin position="724"/>
        <end position="744"/>
    </location>
</feature>
<evidence type="ECO:0000256" key="16">
    <source>
        <dbReference type="RuleBase" id="RU362081"/>
    </source>
</evidence>
<evidence type="ECO:0000256" key="2">
    <source>
        <dbReference type="ARBA" id="ARBA00006024"/>
    </source>
</evidence>
<comment type="similarity">
    <text evidence="2 16">Belongs to the cation transport ATPase (P-type) (TC 3.A.3) family. Type IB subfamily.</text>
</comment>
<dbReference type="EMBL" id="BAFN01000001">
    <property type="protein sequence ID" value="GAN31622.1"/>
    <property type="molecule type" value="Genomic_DNA"/>
</dbReference>
<dbReference type="NCBIfam" id="TIGR01494">
    <property type="entry name" value="ATPase_P-type"/>
    <property type="match status" value="1"/>
</dbReference>
<dbReference type="Pfam" id="PF00122">
    <property type="entry name" value="E1-E2_ATPase"/>
    <property type="match status" value="1"/>
</dbReference>
<evidence type="ECO:0000256" key="14">
    <source>
        <dbReference type="ARBA" id="ARBA00023065"/>
    </source>
</evidence>
<dbReference type="NCBIfam" id="TIGR00003">
    <property type="entry name" value="copper ion binding protein"/>
    <property type="match status" value="1"/>
</dbReference>
<feature type="transmembrane region" description="Helical" evidence="16">
    <location>
        <begin position="139"/>
        <end position="161"/>
    </location>
</feature>
<keyword evidence="19" id="KW-1185">Reference proteome</keyword>
<feature type="transmembrane region" description="Helical" evidence="16">
    <location>
        <begin position="111"/>
        <end position="133"/>
    </location>
</feature>
<proteinExistence type="inferred from homology"/>
<protein>
    <submittedName>
        <fullName evidence="18">Cation transport ATPase</fullName>
    </submittedName>
</protein>
<dbReference type="SFLD" id="SFLDF00027">
    <property type="entry name" value="p-type_atpase"/>
    <property type="match status" value="1"/>
</dbReference>
<dbReference type="NCBIfam" id="TIGR01511">
    <property type="entry name" value="ATPase-IB1_Cu"/>
    <property type="match status" value="1"/>
</dbReference>
<keyword evidence="12 16" id="KW-1133">Transmembrane helix</keyword>
<evidence type="ECO:0000313" key="19">
    <source>
        <dbReference type="Proteomes" id="UP000032309"/>
    </source>
</evidence>
<name>A0ABQ0JSB8_9BACT</name>